<protein>
    <submittedName>
        <fullName evidence="3">2',5'-phosphodiesterase 12 (inferred by orthology to a human protein)</fullName>
    </submittedName>
</protein>
<reference evidence="3" key="1">
    <citation type="submission" date="2017-02" db="UniProtKB">
        <authorList>
            <consortium name="WormBaseParasite"/>
        </authorList>
    </citation>
    <scope>IDENTIFICATION</scope>
</reference>
<dbReference type="GO" id="GO:0000288">
    <property type="term" value="P:nuclear-transcribed mRNA catabolic process, deadenylation-dependent decay"/>
    <property type="evidence" value="ECO:0007669"/>
    <property type="project" value="TreeGrafter"/>
</dbReference>
<dbReference type="Gene3D" id="3.60.10.10">
    <property type="entry name" value="Endonuclease/exonuclease/phosphatase"/>
    <property type="match status" value="1"/>
</dbReference>
<keyword evidence="2" id="KW-1185">Reference proteome</keyword>
<dbReference type="InterPro" id="IPR050410">
    <property type="entry name" value="CCR4/nocturin_mRNA_transcr"/>
</dbReference>
<evidence type="ECO:0000313" key="3">
    <source>
        <dbReference type="WBParaSite" id="NBR_0001717901-mRNA-1"/>
    </source>
</evidence>
<dbReference type="STRING" id="27835.A0A0N4YJM6"/>
<evidence type="ECO:0000313" key="1">
    <source>
        <dbReference type="EMBL" id="VDL80793.1"/>
    </source>
</evidence>
<name>A0A0N4YJM6_NIPBR</name>
<dbReference type="EMBL" id="UYSL01022601">
    <property type="protein sequence ID" value="VDL80793.1"/>
    <property type="molecule type" value="Genomic_DNA"/>
</dbReference>
<dbReference type="AlphaFoldDB" id="A0A0N4YJM6"/>
<accession>A0A0N4YJM6</accession>
<dbReference type="PANTHER" id="PTHR12121">
    <property type="entry name" value="CARBON CATABOLITE REPRESSOR PROTEIN 4"/>
    <property type="match status" value="1"/>
</dbReference>
<dbReference type="SUPFAM" id="SSF56219">
    <property type="entry name" value="DNase I-like"/>
    <property type="match status" value="1"/>
</dbReference>
<dbReference type="PANTHER" id="PTHR12121:SF37">
    <property type="entry name" value="2',5'-PHOSPHODIESTERASE 12"/>
    <property type="match status" value="1"/>
</dbReference>
<proteinExistence type="predicted"/>
<dbReference type="Proteomes" id="UP000271162">
    <property type="component" value="Unassembled WGS sequence"/>
</dbReference>
<reference evidence="1 2" key="2">
    <citation type="submission" date="2018-11" db="EMBL/GenBank/DDBJ databases">
        <authorList>
            <consortium name="Pathogen Informatics"/>
        </authorList>
    </citation>
    <scope>NUCLEOTIDE SEQUENCE [LARGE SCALE GENOMIC DNA]</scope>
</reference>
<dbReference type="WBParaSite" id="NBR_0001717901-mRNA-1">
    <property type="protein sequence ID" value="NBR_0001717901-mRNA-1"/>
    <property type="gene ID" value="NBR_0001717901"/>
</dbReference>
<dbReference type="GO" id="GO:0005739">
    <property type="term" value="C:mitochondrion"/>
    <property type="evidence" value="ECO:0007669"/>
    <property type="project" value="TreeGrafter"/>
</dbReference>
<evidence type="ECO:0000313" key="2">
    <source>
        <dbReference type="Proteomes" id="UP000271162"/>
    </source>
</evidence>
<dbReference type="GO" id="GO:0000175">
    <property type="term" value="F:3'-5'-RNA exonuclease activity"/>
    <property type="evidence" value="ECO:0007669"/>
    <property type="project" value="TreeGrafter"/>
</dbReference>
<sequence>MGGMLCQNLQVFFLNSRNTAVDASHLSQILVHHVDFGLRSVLPMLLPSNSILLWRDPVDVRQKDGTTFVSLLFDYHHNGSSLLVSLKRPVDEPFSETAKKIEFKMQKMTMPKMNKAVSSLPTAEPSPFRVEIPELNGDLEKATLEEVVDSVKLLTVGSVPFTIVREPADISSITCALKPLAGCPIYPAVDFRQGPSRRFSVSNCEYRWTGSSYVPSAVDSGKSLFIVADLGPEAIVNFRVVSYNILADLYLDLSGAQGELFFPYCPKSYQMYEYRYPLLLRELSGYDADLCFLQEVDHRMQMRYLDKLFESLGLEMNFARKQKEVTEGSVIAFRRDRFT</sequence>
<organism evidence="3">
    <name type="scientific">Nippostrongylus brasiliensis</name>
    <name type="common">Rat hookworm</name>
    <dbReference type="NCBI Taxonomy" id="27835"/>
    <lineage>
        <taxon>Eukaryota</taxon>
        <taxon>Metazoa</taxon>
        <taxon>Ecdysozoa</taxon>
        <taxon>Nematoda</taxon>
        <taxon>Chromadorea</taxon>
        <taxon>Rhabditida</taxon>
        <taxon>Rhabditina</taxon>
        <taxon>Rhabditomorpha</taxon>
        <taxon>Strongyloidea</taxon>
        <taxon>Heligmosomidae</taxon>
        <taxon>Nippostrongylus</taxon>
    </lineage>
</organism>
<gene>
    <name evidence="1" type="ORF">NBR_LOCUS17180</name>
</gene>
<dbReference type="InterPro" id="IPR036691">
    <property type="entry name" value="Endo/exonu/phosph_ase_sf"/>
</dbReference>